<dbReference type="EMBL" id="BNCJ01000004">
    <property type="protein sequence ID" value="GHF48312.1"/>
    <property type="molecule type" value="Genomic_DNA"/>
</dbReference>
<reference evidence="6" key="2">
    <citation type="submission" date="2020-09" db="EMBL/GenBank/DDBJ databases">
        <authorList>
            <person name="Sun Q."/>
            <person name="Kim S."/>
        </authorList>
    </citation>
    <scope>NUCLEOTIDE SEQUENCE</scope>
    <source>
        <strain evidence="6">KCTC 42650</strain>
    </source>
</reference>
<dbReference type="InterPro" id="IPR001486">
    <property type="entry name" value="Hemoglobin_trunc"/>
</dbReference>
<evidence type="ECO:0000313" key="6">
    <source>
        <dbReference type="EMBL" id="GHF48312.1"/>
    </source>
</evidence>
<evidence type="ECO:0000313" key="7">
    <source>
        <dbReference type="Proteomes" id="UP000626220"/>
    </source>
</evidence>
<evidence type="ECO:0000256" key="4">
    <source>
        <dbReference type="ARBA" id="ARBA00023004"/>
    </source>
</evidence>
<dbReference type="CDD" id="cd00454">
    <property type="entry name" value="TrHb1_N"/>
    <property type="match status" value="1"/>
</dbReference>
<dbReference type="RefSeq" id="WP_189679921.1">
    <property type="nucleotide sequence ID" value="NZ_BNCJ01000004.1"/>
</dbReference>
<name>A0A8J3GXD8_9RHOB</name>
<accession>A0A8J3GXD8</accession>
<dbReference type="GO" id="GO:0019825">
    <property type="term" value="F:oxygen binding"/>
    <property type="evidence" value="ECO:0007669"/>
    <property type="project" value="InterPro"/>
</dbReference>
<gene>
    <name evidence="6" type="ORF">GCM10017056_19820</name>
</gene>
<comment type="caution">
    <text evidence="6">The sequence shown here is derived from an EMBL/GenBank/DDBJ whole genome shotgun (WGS) entry which is preliminary data.</text>
</comment>
<evidence type="ECO:0008006" key="8">
    <source>
        <dbReference type="Google" id="ProtNLM"/>
    </source>
</evidence>
<dbReference type="SUPFAM" id="SSF46458">
    <property type="entry name" value="Globin-like"/>
    <property type="match status" value="1"/>
</dbReference>
<protein>
    <recommendedName>
        <fullName evidence="8">Group 1 truncated hemoglobin</fullName>
    </recommendedName>
</protein>
<keyword evidence="3 5" id="KW-0479">Metal-binding</keyword>
<dbReference type="GO" id="GO:0046872">
    <property type="term" value="F:metal ion binding"/>
    <property type="evidence" value="ECO:0007669"/>
    <property type="project" value="UniProtKB-KW"/>
</dbReference>
<evidence type="ECO:0000256" key="5">
    <source>
        <dbReference type="PIRSR" id="PIRSR601486-1"/>
    </source>
</evidence>
<dbReference type="InterPro" id="IPR012292">
    <property type="entry name" value="Globin/Proto"/>
</dbReference>
<keyword evidence="7" id="KW-1185">Reference proteome</keyword>
<dbReference type="Proteomes" id="UP000626220">
    <property type="component" value="Unassembled WGS sequence"/>
</dbReference>
<dbReference type="AlphaFoldDB" id="A0A8J3GXD8"/>
<reference evidence="6" key="1">
    <citation type="journal article" date="2014" name="Int. J. Syst. Evol. Microbiol.">
        <title>Complete genome sequence of Corynebacterium casei LMG S-19264T (=DSM 44701T), isolated from a smear-ripened cheese.</title>
        <authorList>
            <consortium name="US DOE Joint Genome Institute (JGI-PGF)"/>
            <person name="Walter F."/>
            <person name="Albersmeier A."/>
            <person name="Kalinowski J."/>
            <person name="Ruckert C."/>
        </authorList>
    </citation>
    <scope>NUCLEOTIDE SEQUENCE</scope>
    <source>
        <strain evidence="6">KCTC 42650</strain>
    </source>
</reference>
<dbReference type="GO" id="GO:0020037">
    <property type="term" value="F:heme binding"/>
    <property type="evidence" value="ECO:0007669"/>
    <property type="project" value="InterPro"/>
</dbReference>
<keyword evidence="4 5" id="KW-0408">Iron</keyword>
<organism evidence="6 7">
    <name type="scientific">Seohaeicola zhoushanensis</name>
    <dbReference type="NCBI Taxonomy" id="1569283"/>
    <lineage>
        <taxon>Bacteria</taxon>
        <taxon>Pseudomonadati</taxon>
        <taxon>Pseudomonadota</taxon>
        <taxon>Alphaproteobacteria</taxon>
        <taxon>Rhodobacterales</taxon>
        <taxon>Roseobacteraceae</taxon>
        <taxon>Seohaeicola</taxon>
    </lineage>
</organism>
<sequence length="123" mass="13826">MSKQSLFDKYGGFSQVSRVVLSFYDTLLDSDEIGPFFDNVDMTKMVDHQTKFIASLLGGPASYTPRQLEQLHSHLAITDAHFDELKVVLRDTLGEFGFEPGDIDAVLQEFENRRNLIVGAPND</sequence>
<evidence type="ECO:0000256" key="2">
    <source>
        <dbReference type="ARBA" id="ARBA00022617"/>
    </source>
</evidence>
<proteinExistence type="predicted"/>
<keyword evidence="2 5" id="KW-0349">Heme</keyword>
<dbReference type="Gene3D" id="1.10.490.10">
    <property type="entry name" value="Globins"/>
    <property type="match status" value="1"/>
</dbReference>
<dbReference type="Pfam" id="PF01152">
    <property type="entry name" value="Bac_globin"/>
    <property type="match status" value="1"/>
</dbReference>
<evidence type="ECO:0000256" key="1">
    <source>
        <dbReference type="ARBA" id="ARBA00022448"/>
    </source>
</evidence>
<feature type="binding site" description="distal binding residue" evidence="5">
    <location>
        <position position="72"/>
    </location>
    <ligand>
        <name>heme</name>
        <dbReference type="ChEBI" id="CHEBI:30413"/>
    </ligand>
    <ligandPart>
        <name>Fe</name>
        <dbReference type="ChEBI" id="CHEBI:18248"/>
    </ligandPart>
</feature>
<evidence type="ECO:0000256" key="3">
    <source>
        <dbReference type="ARBA" id="ARBA00022723"/>
    </source>
</evidence>
<keyword evidence="1" id="KW-0813">Transport</keyword>
<feature type="binding site" description="distal binding residue" evidence="5">
    <location>
        <position position="48"/>
    </location>
    <ligand>
        <name>heme</name>
        <dbReference type="ChEBI" id="CHEBI:30413"/>
    </ligand>
    <ligandPart>
        <name>Fe</name>
        <dbReference type="ChEBI" id="CHEBI:18248"/>
    </ligandPart>
</feature>
<dbReference type="InterPro" id="IPR009050">
    <property type="entry name" value="Globin-like_sf"/>
</dbReference>